<name>I0BHH8_9BACL</name>
<dbReference type="PATRIC" id="fig|997761.3.peg.2759"/>
<evidence type="ECO:0000313" key="3">
    <source>
        <dbReference type="Proteomes" id="UP000007392"/>
    </source>
</evidence>
<evidence type="ECO:0000256" key="1">
    <source>
        <dbReference type="SAM" id="Phobius"/>
    </source>
</evidence>
<organism evidence="2 3">
    <name type="scientific">Paenibacillus mucilaginosus K02</name>
    <dbReference type="NCBI Taxonomy" id="997761"/>
    <lineage>
        <taxon>Bacteria</taxon>
        <taxon>Bacillati</taxon>
        <taxon>Bacillota</taxon>
        <taxon>Bacilli</taxon>
        <taxon>Bacillales</taxon>
        <taxon>Paenibacillaceae</taxon>
        <taxon>Paenibacillus</taxon>
    </lineage>
</organism>
<proteinExistence type="predicted"/>
<protein>
    <submittedName>
        <fullName evidence="2">Uncharacterized protein</fullName>
    </submittedName>
</protein>
<dbReference type="Proteomes" id="UP000007392">
    <property type="component" value="Chromosome"/>
</dbReference>
<keyword evidence="1" id="KW-1133">Transmembrane helix</keyword>
<accession>I0BHH8</accession>
<reference evidence="2 3" key="1">
    <citation type="submission" date="2013-06" db="EMBL/GenBank/DDBJ databases">
        <title>Complete genome sequence of Paenibacillus mucilaginosus K02.</title>
        <authorList>
            <person name="Xiao B."/>
            <person name="Sun L."/>
            <person name="Xiao L."/>
            <person name="Lian B."/>
        </authorList>
    </citation>
    <scope>NUCLEOTIDE SEQUENCE [LARGE SCALE GENOMIC DNA]</scope>
    <source>
        <strain evidence="2 3">K02</strain>
    </source>
</reference>
<gene>
    <name evidence="2" type="ORF">B2K_14055</name>
</gene>
<dbReference type="EMBL" id="CP003422">
    <property type="protein sequence ID" value="AFH61825.1"/>
    <property type="molecule type" value="Genomic_DNA"/>
</dbReference>
<dbReference type="KEGG" id="pmw:B2K_14055"/>
<sequence>MIEIFLGRIPPGFIQFCAVFALLIPWLTYWVNRRIHELGDPPWMKEELPQSSEEDG</sequence>
<dbReference type="HOGENOM" id="CLU_212156_0_0_9"/>
<evidence type="ECO:0000313" key="2">
    <source>
        <dbReference type="EMBL" id="AFH61825.1"/>
    </source>
</evidence>
<feature type="transmembrane region" description="Helical" evidence="1">
    <location>
        <begin position="12"/>
        <end position="31"/>
    </location>
</feature>
<dbReference type="AlphaFoldDB" id="I0BHH8"/>
<keyword evidence="1" id="KW-0472">Membrane</keyword>
<keyword evidence="1" id="KW-0812">Transmembrane</keyword>